<keyword evidence="1 3" id="KW-0853">WD repeat</keyword>
<proteinExistence type="predicted"/>
<feature type="compositionally biased region" description="Basic and acidic residues" evidence="4">
    <location>
        <begin position="597"/>
        <end position="608"/>
    </location>
</feature>
<evidence type="ECO:0000256" key="2">
    <source>
        <dbReference type="ARBA" id="ARBA00022737"/>
    </source>
</evidence>
<dbReference type="InterPro" id="IPR001680">
    <property type="entry name" value="WD40_rpt"/>
</dbReference>
<keyword evidence="6" id="KW-1185">Reference proteome</keyword>
<dbReference type="SMART" id="SM00320">
    <property type="entry name" value="WD40"/>
    <property type="match status" value="7"/>
</dbReference>
<dbReference type="SUPFAM" id="SSF50978">
    <property type="entry name" value="WD40 repeat-like"/>
    <property type="match status" value="1"/>
</dbReference>
<dbReference type="InterPro" id="IPR015943">
    <property type="entry name" value="WD40/YVTN_repeat-like_dom_sf"/>
</dbReference>
<accession>A0A1Y1HZA9</accession>
<feature type="region of interest" description="Disordered" evidence="4">
    <location>
        <begin position="303"/>
        <end position="409"/>
    </location>
</feature>
<dbReference type="InterPro" id="IPR036322">
    <property type="entry name" value="WD40_repeat_dom_sf"/>
</dbReference>
<feature type="compositionally biased region" description="Basic residues" evidence="4">
    <location>
        <begin position="378"/>
        <end position="389"/>
    </location>
</feature>
<feature type="region of interest" description="Disordered" evidence="4">
    <location>
        <begin position="534"/>
        <end position="625"/>
    </location>
</feature>
<dbReference type="Proteomes" id="UP000054558">
    <property type="component" value="Unassembled WGS sequence"/>
</dbReference>
<dbReference type="Gene3D" id="2.130.10.10">
    <property type="entry name" value="YVTN repeat-like/Quinoprotein amine dehydrogenase"/>
    <property type="match status" value="2"/>
</dbReference>
<dbReference type="Pfam" id="PF00400">
    <property type="entry name" value="WD40"/>
    <property type="match status" value="3"/>
</dbReference>
<dbReference type="OrthoDB" id="4869960at2759"/>
<evidence type="ECO:0000313" key="6">
    <source>
        <dbReference type="Proteomes" id="UP000054558"/>
    </source>
</evidence>
<evidence type="ECO:0000256" key="4">
    <source>
        <dbReference type="SAM" id="MobiDB-lite"/>
    </source>
</evidence>
<dbReference type="STRING" id="105231.A0A1Y1HZA9"/>
<dbReference type="PROSITE" id="PS50082">
    <property type="entry name" value="WD_REPEATS_2"/>
    <property type="match status" value="2"/>
</dbReference>
<dbReference type="AlphaFoldDB" id="A0A1Y1HZA9"/>
<name>A0A1Y1HZA9_KLENI</name>
<gene>
    <name evidence="5" type="ORF">KFL_001140170</name>
</gene>
<dbReference type="PROSITE" id="PS50294">
    <property type="entry name" value="WD_REPEATS_REGION"/>
    <property type="match status" value="1"/>
</dbReference>
<feature type="repeat" description="WD" evidence="3">
    <location>
        <begin position="44"/>
        <end position="76"/>
    </location>
</feature>
<reference evidence="5 6" key="1">
    <citation type="journal article" date="2014" name="Nat. Commun.">
        <title>Klebsormidium flaccidum genome reveals primary factors for plant terrestrial adaptation.</title>
        <authorList>
            <person name="Hori K."/>
            <person name="Maruyama F."/>
            <person name="Fujisawa T."/>
            <person name="Togashi T."/>
            <person name="Yamamoto N."/>
            <person name="Seo M."/>
            <person name="Sato S."/>
            <person name="Yamada T."/>
            <person name="Mori H."/>
            <person name="Tajima N."/>
            <person name="Moriyama T."/>
            <person name="Ikeuchi M."/>
            <person name="Watanabe M."/>
            <person name="Wada H."/>
            <person name="Kobayashi K."/>
            <person name="Saito M."/>
            <person name="Masuda T."/>
            <person name="Sasaki-Sekimoto Y."/>
            <person name="Mashiguchi K."/>
            <person name="Awai K."/>
            <person name="Shimojima M."/>
            <person name="Masuda S."/>
            <person name="Iwai M."/>
            <person name="Nobusawa T."/>
            <person name="Narise T."/>
            <person name="Kondo S."/>
            <person name="Saito H."/>
            <person name="Sato R."/>
            <person name="Murakawa M."/>
            <person name="Ihara Y."/>
            <person name="Oshima-Yamada Y."/>
            <person name="Ohtaka K."/>
            <person name="Satoh M."/>
            <person name="Sonobe K."/>
            <person name="Ishii M."/>
            <person name="Ohtani R."/>
            <person name="Kanamori-Sato M."/>
            <person name="Honoki R."/>
            <person name="Miyazaki D."/>
            <person name="Mochizuki H."/>
            <person name="Umetsu J."/>
            <person name="Higashi K."/>
            <person name="Shibata D."/>
            <person name="Kamiya Y."/>
            <person name="Sato N."/>
            <person name="Nakamura Y."/>
            <person name="Tabata S."/>
            <person name="Ida S."/>
            <person name="Kurokawa K."/>
            <person name="Ohta H."/>
        </authorList>
    </citation>
    <scope>NUCLEOTIDE SEQUENCE [LARGE SCALE GENOMIC DNA]</scope>
    <source>
        <strain evidence="5 6">NIES-2285</strain>
    </source>
</reference>
<dbReference type="PANTHER" id="PTHR15574">
    <property type="entry name" value="WD REPEAT DOMAIN-CONTAINING FAMILY"/>
    <property type="match status" value="1"/>
</dbReference>
<evidence type="ECO:0000256" key="3">
    <source>
        <dbReference type="PROSITE-ProRule" id="PRU00221"/>
    </source>
</evidence>
<keyword evidence="2" id="KW-0677">Repeat</keyword>
<feature type="compositionally biased region" description="Basic and acidic residues" evidence="4">
    <location>
        <begin position="616"/>
        <end position="625"/>
    </location>
</feature>
<sequence>MLSPKRGKSGFWDRQTGGLTPTKFARTAGGSLDVIQRLRREAVLEGHEGCVNTVSFNSTGELLFSGSDDRQIIVWDWEAKQKKLAYDSGHHNNVFQARPMPFTHDRTVVTCAADGEVRVGTISESGACETRRLGKHRYRAHKLAIEPGSPHMFLSTGEDGFVKHFDLREDNHTRMFRCGPVDPARRAHSPALGGRGTVGLNSVVINPRNTNQFAVGGSDQYARLYDLRRPAGGSLLQEDDPLATFCPPHLESNERSVHITCVAISQQEEVLVSYNDELVYLFQPNQSREARLRTSAEAPIVRTTVAESLRTDRRAESPMDENVAGPSDALNGSIDGVKEEGKRTWIGGLRRRRGRPDDDDEEDDDVSEPSSSGEPGKRASRRSPTKRRRDAREDPSPDAGEVQSYRGHRNAQTIKGVSFFGPSCEYVMSGSDCGRIFIWEKRTGRLVNLLKGDNHVVNCLEPHPGATILATSGIDSDIKIWTPTADEPQGLPADAEKIMEANTRRRQDRLSPLRTITPAVLLRILNLRRRAAELQGSGGEDEDREVFVFGSESDADVDDDEDDDDEDDDDDDDDDASDSEEEYGEGEQGGEGTAPRPAEEPRAEERREERRRRPTRVREEDCAVQ</sequence>
<feature type="repeat" description="WD" evidence="3">
    <location>
        <begin position="450"/>
        <end position="481"/>
    </location>
</feature>
<protein>
    <submittedName>
        <fullName evidence="5">Uncharacterized protein</fullName>
    </submittedName>
</protein>
<feature type="compositionally biased region" description="Acidic residues" evidence="4">
    <location>
        <begin position="357"/>
        <end position="367"/>
    </location>
</feature>
<dbReference type="PANTHER" id="PTHR15574:SF21">
    <property type="entry name" value="DDB1- AND CUL4-ASSOCIATED FACTOR 8"/>
    <property type="match status" value="1"/>
</dbReference>
<evidence type="ECO:0000313" key="5">
    <source>
        <dbReference type="EMBL" id="GAQ82529.1"/>
    </source>
</evidence>
<dbReference type="EMBL" id="DF237063">
    <property type="protein sequence ID" value="GAQ82529.1"/>
    <property type="molecule type" value="Genomic_DNA"/>
</dbReference>
<dbReference type="InterPro" id="IPR045151">
    <property type="entry name" value="DCAF8"/>
</dbReference>
<organism evidence="5 6">
    <name type="scientific">Klebsormidium nitens</name>
    <name type="common">Green alga</name>
    <name type="synonym">Ulothrix nitens</name>
    <dbReference type="NCBI Taxonomy" id="105231"/>
    <lineage>
        <taxon>Eukaryota</taxon>
        <taxon>Viridiplantae</taxon>
        <taxon>Streptophyta</taxon>
        <taxon>Klebsormidiophyceae</taxon>
        <taxon>Klebsormidiales</taxon>
        <taxon>Klebsormidiaceae</taxon>
        <taxon>Klebsormidium</taxon>
    </lineage>
</organism>
<dbReference type="GO" id="GO:0005737">
    <property type="term" value="C:cytoplasm"/>
    <property type="evidence" value="ECO:0000318"/>
    <property type="project" value="GO_Central"/>
</dbReference>
<feature type="compositionally biased region" description="Acidic residues" evidence="4">
    <location>
        <begin position="553"/>
        <end position="585"/>
    </location>
</feature>
<evidence type="ECO:0000256" key="1">
    <source>
        <dbReference type="ARBA" id="ARBA00022574"/>
    </source>
</evidence>
<dbReference type="GO" id="GO:0080008">
    <property type="term" value="C:Cul4-RING E3 ubiquitin ligase complex"/>
    <property type="evidence" value="ECO:0000318"/>
    <property type="project" value="GO_Central"/>
</dbReference>
<dbReference type="OMA" id="MRMMNGD"/>